<feature type="compositionally biased region" description="Basic and acidic residues" evidence="1">
    <location>
        <begin position="177"/>
        <end position="201"/>
    </location>
</feature>
<evidence type="ECO:0000313" key="3">
    <source>
        <dbReference type="Proteomes" id="UP000265515"/>
    </source>
</evidence>
<accession>A0A388KI03</accession>
<sequence>MQPQTFTPAMRGELGASPAVAEVDEDLTTPGETSVERLDRFDSHRACLLARADPMTQELARLAAKERQRQLGTFMEIPPDAQAAAHIDLMTEVRDGTQVEVAGREAAFAGTQGEAAAGEAISAGIQGEAGAGEATSPGMSGEATGHEAGGSGTGGGEAAGMQREAQGLQETEVPTPDDPRLVPDLPLHDGQRTEDAFRETEDMPPGLEDIRADQSMGVDDGTPSAQPDRIAPTTGGGGGVTGDAIVEGGKDLEERVQGDPVSSVGVGRHVEVDTMLYIERRR</sequence>
<comment type="caution">
    <text evidence="2">The sequence shown here is derived from an EMBL/GenBank/DDBJ whole genome shotgun (WGS) entry which is preliminary data.</text>
</comment>
<dbReference type="EMBL" id="BFEA01000119">
    <property type="protein sequence ID" value="GBG69694.1"/>
    <property type="molecule type" value="Genomic_DNA"/>
</dbReference>
<dbReference type="Gramene" id="GBG69694">
    <property type="protein sequence ID" value="GBG69694"/>
    <property type="gene ID" value="CBR_g4524"/>
</dbReference>
<reference evidence="2 3" key="1">
    <citation type="journal article" date="2018" name="Cell">
        <title>The Chara Genome: Secondary Complexity and Implications for Plant Terrestrialization.</title>
        <authorList>
            <person name="Nishiyama T."/>
            <person name="Sakayama H."/>
            <person name="Vries J.D."/>
            <person name="Buschmann H."/>
            <person name="Saint-Marcoux D."/>
            <person name="Ullrich K.K."/>
            <person name="Haas F.B."/>
            <person name="Vanderstraeten L."/>
            <person name="Becker D."/>
            <person name="Lang D."/>
            <person name="Vosolsobe S."/>
            <person name="Rombauts S."/>
            <person name="Wilhelmsson P.K.I."/>
            <person name="Janitza P."/>
            <person name="Kern R."/>
            <person name="Heyl A."/>
            <person name="Rumpler F."/>
            <person name="Villalobos L.I.A.C."/>
            <person name="Clay J.M."/>
            <person name="Skokan R."/>
            <person name="Toyoda A."/>
            <person name="Suzuki Y."/>
            <person name="Kagoshima H."/>
            <person name="Schijlen E."/>
            <person name="Tajeshwar N."/>
            <person name="Catarino B."/>
            <person name="Hetherington A.J."/>
            <person name="Saltykova A."/>
            <person name="Bonnot C."/>
            <person name="Breuninger H."/>
            <person name="Symeonidi A."/>
            <person name="Radhakrishnan G.V."/>
            <person name="Van Nieuwerburgh F."/>
            <person name="Deforce D."/>
            <person name="Chang C."/>
            <person name="Karol K.G."/>
            <person name="Hedrich R."/>
            <person name="Ulvskov P."/>
            <person name="Glockner G."/>
            <person name="Delwiche C.F."/>
            <person name="Petrasek J."/>
            <person name="Van de Peer Y."/>
            <person name="Friml J."/>
            <person name="Beilby M."/>
            <person name="Dolan L."/>
            <person name="Kohara Y."/>
            <person name="Sugano S."/>
            <person name="Fujiyama A."/>
            <person name="Delaux P.-M."/>
            <person name="Quint M."/>
            <person name="TheiBen G."/>
            <person name="Hagemann M."/>
            <person name="Harholt J."/>
            <person name="Dunand C."/>
            <person name="Zachgo S."/>
            <person name="Langdale J."/>
            <person name="Maumus F."/>
            <person name="Straeten D.V.D."/>
            <person name="Gould S.B."/>
            <person name="Rensing S.A."/>
        </authorList>
    </citation>
    <scope>NUCLEOTIDE SEQUENCE [LARGE SCALE GENOMIC DNA]</scope>
    <source>
        <strain evidence="2 3">S276</strain>
    </source>
</reference>
<feature type="compositionally biased region" description="Gly residues" evidence="1">
    <location>
        <begin position="147"/>
        <end position="158"/>
    </location>
</feature>
<dbReference type="AlphaFoldDB" id="A0A388KI03"/>
<feature type="region of interest" description="Disordered" evidence="1">
    <location>
        <begin position="129"/>
        <end position="262"/>
    </location>
</feature>
<proteinExistence type="predicted"/>
<dbReference type="Proteomes" id="UP000265515">
    <property type="component" value="Unassembled WGS sequence"/>
</dbReference>
<organism evidence="2 3">
    <name type="scientific">Chara braunii</name>
    <name type="common">Braun's stonewort</name>
    <dbReference type="NCBI Taxonomy" id="69332"/>
    <lineage>
        <taxon>Eukaryota</taxon>
        <taxon>Viridiplantae</taxon>
        <taxon>Streptophyta</taxon>
        <taxon>Charophyceae</taxon>
        <taxon>Charales</taxon>
        <taxon>Characeae</taxon>
        <taxon>Chara</taxon>
    </lineage>
</organism>
<protein>
    <submittedName>
        <fullName evidence="2">Uncharacterized protein</fullName>
    </submittedName>
</protein>
<evidence type="ECO:0000313" key="2">
    <source>
        <dbReference type="EMBL" id="GBG69694.1"/>
    </source>
</evidence>
<evidence type="ECO:0000256" key="1">
    <source>
        <dbReference type="SAM" id="MobiDB-lite"/>
    </source>
</evidence>
<keyword evidence="3" id="KW-1185">Reference proteome</keyword>
<feature type="region of interest" description="Disordered" evidence="1">
    <location>
        <begin position="1"/>
        <end position="36"/>
    </location>
</feature>
<feature type="compositionally biased region" description="Basic and acidic residues" evidence="1">
    <location>
        <begin position="248"/>
        <end position="257"/>
    </location>
</feature>
<name>A0A388KI03_CHABU</name>
<gene>
    <name evidence="2" type="ORF">CBR_g4524</name>
</gene>